<feature type="compositionally biased region" description="Polar residues" evidence="1">
    <location>
        <begin position="495"/>
        <end position="509"/>
    </location>
</feature>
<keyword evidence="3" id="KW-1185">Reference proteome</keyword>
<sequence>MPGLEIPLNIMAALIQTRRIDTFNDTPYIKGFSSMLYPTKSVDNFLLWHHLFNKDGNRIPFTDERITGGCYISRFDLPTARHIVGWCSEVEYCAGSANAMLSIEKARLPRPHSGCILDKVTLNAGYFITGGMEVRLGHKDVPLHISRDGYRKKLQWMEQRFVVLWDSGQNKGWLVNGNSALLHLTRASLEHNRTDGFSSEFCFDSKDIKEPSTPNVPGSALEVLRQAENRRLPLYEENGSFTRFENRVEDLCDTLGHIIDYQHRAAGQNGVRLKLSPRRHLEGWDFKDLATERDPIYPRVAVIPTVGRGWVDFVRDIQAIVLFGRGFGEIIRPAAKGEVSCTHWTSLPPDTYYLAAAVADLRTIMELEGDPNANPPQLSENILWHQVKRSSKAFQCKAGACITHPDFVQVLLPVKEKVGNSPSKRPSKPTVDPNDVGAVVFGHNKICRWFYPDVGPPQQGDPPSPGQEPTSPFDDSGLGTSLVTLSLSTSAGSPDANQQSRIGCSSSDSGLPFRSGQGAESPDGTGGDHTPSMSAAQTEDGQSAGAICHSEVQTADGTLTSWLKSWTKNTISRAGKGQNLGR</sequence>
<accession>A0AAV9QD15</accession>
<evidence type="ECO:0000256" key="1">
    <source>
        <dbReference type="SAM" id="MobiDB-lite"/>
    </source>
</evidence>
<evidence type="ECO:0008006" key="4">
    <source>
        <dbReference type="Google" id="ProtNLM"/>
    </source>
</evidence>
<feature type="compositionally biased region" description="Polar residues" evidence="1">
    <location>
        <begin position="531"/>
        <end position="541"/>
    </location>
</feature>
<gene>
    <name evidence="2" type="ORF">LTR25_003801</name>
</gene>
<evidence type="ECO:0000313" key="3">
    <source>
        <dbReference type="Proteomes" id="UP001345827"/>
    </source>
</evidence>
<feature type="region of interest" description="Disordered" evidence="1">
    <location>
        <begin position="451"/>
        <end position="548"/>
    </location>
</feature>
<dbReference type="Proteomes" id="UP001345827">
    <property type="component" value="Unassembled WGS sequence"/>
</dbReference>
<name>A0AAV9QD15_9PEZI</name>
<dbReference type="AlphaFoldDB" id="A0AAV9QD15"/>
<dbReference type="EMBL" id="JAXLQG010000005">
    <property type="protein sequence ID" value="KAK5540096.1"/>
    <property type="molecule type" value="Genomic_DNA"/>
</dbReference>
<evidence type="ECO:0000313" key="2">
    <source>
        <dbReference type="EMBL" id="KAK5540096.1"/>
    </source>
</evidence>
<reference evidence="2 3" key="1">
    <citation type="submission" date="2023-06" db="EMBL/GenBank/DDBJ databases">
        <title>Black Yeasts Isolated from many extreme environments.</title>
        <authorList>
            <person name="Coleine C."/>
            <person name="Stajich J.E."/>
            <person name="Selbmann L."/>
        </authorList>
    </citation>
    <scope>NUCLEOTIDE SEQUENCE [LARGE SCALE GENOMIC DNA]</scope>
    <source>
        <strain evidence="2 3">CCFEE 5887</strain>
    </source>
</reference>
<feature type="compositionally biased region" description="Low complexity" evidence="1">
    <location>
        <begin position="476"/>
        <end position="493"/>
    </location>
</feature>
<comment type="caution">
    <text evidence="2">The sequence shown here is derived from an EMBL/GenBank/DDBJ whole genome shotgun (WGS) entry which is preliminary data.</text>
</comment>
<proteinExistence type="predicted"/>
<protein>
    <recommendedName>
        <fullName evidence="4">HNH nuclease domain-containing protein</fullName>
    </recommendedName>
</protein>
<organism evidence="2 3">
    <name type="scientific">Vermiconidia calcicola</name>
    <dbReference type="NCBI Taxonomy" id="1690605"/>
    <lineage>
        <taxon>Eukaryota</taxon>
        <taxon>Fungi</taxon>
        <taxon>Dikarya</taxon>
        <taxon>Ascomycota</taxon>
        <taxon>Pezizomycotina</taxon>
        <taxon>Dothideomycetes</taxon>
        <taxon>Dothideomycetidae</taxon>
        <taxon>Mycosphaerellales</taxon>
        <taxon>Extremaceae</taxon>
        <taxon>Vermiconidia</taxon>
    </lineage>
</organism>